<sequence>MAQLEEDQFYIARLVEGVTQGITSRRRLALFTGVSDAKFTRLASRAIIARKIVMLNEPDRHGGVVFGLYGQQEQTTELSPATQTEKAEAFLREVLADGPLPSVVVEEMAMTRGFRRGVLKSARALVGVQAVRDGEVGRWKMRLPESASVASV</sequence>
<accession>A0A517SF72</accession>
<name>A0A517SF72_9PLAN</name>
<organism evidence="1 2">
    <name type="scientific">Caulifigura coniformis</name>
    <dbReference type="NCBI Taxonomy" id="2527983"/>
    <lineage>
        <taxon>Bacteria</taxon>
        <taxon>Pseudomonadati</taxon>
        <taxon>Planctomycetota</taxon>
        <taxon>Planctomycetia</taxon>
        <taxon>Planctomycetales</taxon>
        <taxon>Planctomycetaceae</taxon>
        <taxon>Caulifigura</taxon>
    </lineage>
</organism>
<dbReference type="InParanoid" id="A0A517SF72"/>
<dbReference type="Proteomes" id="UP000315700">
    <property type="component" value="Chromosome"/>
</dbReference>
<proteinExistence type="predicted"/>
<dbReference type="AlphaFoldDB" id="A0A517SF72"/>
<evidence type="ECO:0000313" key="2">
    <source>
        <dbReference type="Proteomes" id="UP000315700"/>
    </source>
</evidence>
<dbReference type="OrthoDB" id="8905164at2"/>
<reference evidence="1 2" key="1">
    <citation type="submission" date="2019-02" db="EMBL/GenBank/DDBJ databases">
        <title>Deep-cultivation of Planctomycetes and their phenomic and genomic characterization uncovers novel biology.</title>
        <authorList>
            <person name="Wiegand S."/>
            <person name="Jogler M."/>
            <person name="Boedeker C."/>
            <person name="Pinto D."/>
            <person name="Vollmers J."/>
            <person name="Rivas-Marin E."/>
            <person name="Kohn T."/>
            <person name="Peeters S.H."/>
            <person name="Heuer A."/>
            <person name="Rast P."/>
            <person name="Oberbeckmann S."/>
            <person name="Bunk B."/>
            <person name="Jeske O."/>
            <person name="Meyerdierks A."/>
            <person name="Storesund J.E."/>
            <person name="Kallscheuer N."/>
            <person name="Luecker S."/>
            <person name="Lage O.M."/>
            <person name="Pohl T."/>
            <person name="Merkel B.J."/>
            <person name="Hornburger P."/>
            <person name="Mueller R.-W."/>
            <person name="Bruemmer F."/>
            <person name="Labrenz M."/>
            <person name="Spormann A.M."/>
            <person name="Op den Camp H."/>
            <person name="Overmann J."/>
            <person name="Amann R."/>
            <person name="Jetten M.S.M."/>
            <person name="Mascher T."/>
            <person name="Medema M.H."/>
            <person name="Devos D.P."/>
            <person name="Kaster A.-K."/>
            <person name="Ovreas L."/>
            <person name="Rohde M."/>
            <person name="Galperin M.Y."/>
            <person name="Jogler C."/>
        </authorList>
    </citation>
    <scope>NUCLEOTIDE SEQUENCE [LARGE SCALE GENOMIC DNA]</scope>
    <source>
        <strain evidence="1 2">Pan44</strain>
    </source>
</reference>
<dbReference type="KEGG" id="ccos:Pan44_28210"/>
<protein>
    <submittedName>
        <fullName evidence="1">Uncharacterized protein</fullName>
    </submittedName>
</protein>
<dbReference type="RefSeq" id="WP_145030613.1">
    <property type="nucleotide sequence ID" value="NZ_CP036271.1"/>
</dbReference>
<keyword evidence="2" id="KW-1185">Reference proteome</keyword>
<gene>
    <name evidence="1" type="ORF">Pan44_28210</name>
</gene>
<evidence type="ECO:0000313" key="1">
    <source>
        <dbReference type="EMBL" id="QDT54783.1"/>
    </source>
</evidence>
<dbReference type="EMBL" id="CP036271">
    <property type="protein sequence ID" value="QDT54783.1"/>
    <property type="molecule type" value="Genomic_DNA"/>
</dbReference>